<evidence type="ECO:0008006" key="5">
    <source>
        <dbReference type="Google" id="ProtNLM"/>
    </source>
</evidence>
<dbReference type="SUPFAM" id="SSF53474">
    <property type="entry name" value="alpha/beta-Hydrolases"/>
    <property type="match status" value="1"/>
</dbReference>
<keyword evidence="2" id="KW-1133">Transmembrane helix</keyword>
<feature type="transmembrane region" description="Helical" evidence="2">
    <location>
        <begin position="7"/>
        <end position="27"/>
    </location>
</feature>
<dbReference type="InterPro" id="IPR029058">
    <property type="entry name" value="AB_hydrolase_fold"/>
</dbReference>
<keyword evidence="2" id="KW-0472">Membrane</keyword>
<comment type="caution">
    <text evidence="3">The sequence shown here is derived from an EMBL/GenBank/DDBJ whole genome shotgun (WGS) entry which is preliminary data.</text>
</comment>
<protein>
    <recommendedName>
        <fullName evidence="5">Esterase</fullName>
    </recommendedName>
</protein>
<evidence type="ECO:0000256" key="2">
    <source>
        <dbReference type="SAM" id="Phobius"/>
    </source>
</evidence>
<evidence type="ECO:0000256" key="1">
    <source>
        <dbReference type="SAM" id="MobiDB-lite"/>
    </source>
</evidence>
<feature type="compositionally biased region" description="Low complexity" evidence="1">
    <location>
        <begin position="99"/>
        <end position="118"/>
    </location>
</feature>
<dbReference type="PROSITE" id="PS51257">
    <property type="entry name" value="PROKAR_LIPOPROTEIN"/>
    <property type="match status" value="1"/>
</dbReference>
<organism evidence="3 4">
    <name type="scientific">Actinocrinis puniceicyclus</name>
    <dbReference type="NCBI Taxonomy" id="977794"/>
    <lineage>
        <taxon>Bacteria</taxon>
        <taxon>Bacillati</taxon>
        <taxon>Actinomycetota</taxon>
        <taxon>Actinomycetes</taxon>
        <taxon>Catenulisporales</taxon>
        <taxon>Actinospicaceae</taxon>
        <taxon>Actinocrinis</taxon>
    </lineage>
</organism>
<dbReference type="AlphaFoldDB" id="A0A8J8BAZ3"/>
<dbReference type="EMBL" id="JAGSXH010000013">
    <property type="protein sequence ID" value="MBS2962573.1"/>
    <property type="molecule type" value="Genomic_DNA"/>
</dbReference>
<accession>A0A8J8BAZ3</accession>
<name>A0A8J8BAZ3_9ACTN</name>
<sequence>MGITGKLFLVTLGLAALAACGLTLWLWPRLARPGARPVAGRIGLMLAAQLTAALAVAALANDLFGFYTSWSDLFGVAPQRYQLKDSGGVQPGVNASQLHGGTTATAAPGTSHAPGKAAGDTLVTTTLVGLRSGITTRLQVFLPPQYFAPADTRRYYPAIVVDESADPGVSTLSSELMSSAAQPGAVVVIVRGDGHHPIPCVNQADAPTGELFWGQDLRTAVADAYRVRLEPAAWGALSSGSGNACALSLAVEDAGRYSAAAVFGPWRAPGSPATTGGPAWWLRNYPAPPSRLLLAASGASSQAILGPVRPPLQVTSTTGPTSEYAALDWLARTLANGAPQS</sequence>
<gene>
    <name evidence="3" type="ORF">KGA66_05910</name>
</gene>
<feature type="region of interest" description="Disordered" evidence="1">
    <location>
        <begin position="92"/>
        <end position="118"/>
    </location>
</feature>
<evidence type="ECO:0000313" key="4">
    <source>
        <dbReference type="Proteomes" id="UP000677913"/>
    </source>
</evidence>
<dbReference type="Proteomes" id="UP000677913">
    <property type="component" value="Unassembled WGS sequence"/>
</dbReference>
<dbReference type="Gene3D" id="3.40.50.1820">
    <property type="entry name" value="alpha/beta hydrolase"/>
    <property type="match status" value="1"/>
</dbReference>
<proteinExistence type="predicted"/>
<keyword evidence="2" id="KW-0812">Transmembrane</keyword>
<dbReference type="RefSeq" id="WP_211465383.1">
    <property type="nucleotide sequence ID" value="NZ_JAGSXH010000013.1"/>
</dbReference>
<evidence type="ECO:0000313" key="3">
    <source>
        <dbReference type="EMBL" id="MBS2962573.1"/>
    </source>
</evidence>
<reference evidence="3" key="1">
    <citation type="submission" date="2021-04" db="EMBL/GenBank/DDBJ databases">
        <title>Genome based classification of Actinospica acidithermotolerans sp. nov., an actinobacterium isolated from an Indonesian hot spring.</title>
        <authorList>
            <person name="Kusuma A.B."/>
            <person name="Putra K.E."/>
            <person name="Nafisah S."/>
            <person name="Loh J."/>
            <person name="Nouioui I."/>
            <person name="Goodfellow M."/>
        </authorList>
    </citation>
    <scope>NUCLEOTIDE SEQUENCE</scope>
    <source>
        <strain evidence="3">DSM 45618</strain>
    </source>
</reference>
<keyword evidence="4" id="KW-1185">Reference proteome</keyword>